<dbReference type="GO" id="GO:0005576">
    <property type="term" value="C:extracellular region"/>
    <property type="evidence" value="ECO:0007669"/>
    <property type="project" value="UniProtKB-SubCell"/>
</dbReference>
<dbReference type="InterPro" id="IPR054593">
    <property type="entry name" value="Beta-mannosidase-like_N2"/>
</dbReference>
<dbReference type="EMBL" id="CP063134">
    <property type="protein sequence ID" value="QOU19887.1"/>
    <property type="molecule type" value="Genomic_DNA"/>
</dbReference>
<dbReference type="RefSeq" id="XP_041136380.1">
    <property type="nucleotide sequence ID" value="XM_041282541.1"/>
</dbReference>
<comment type="pathway">
    <text evidence="3">Glycan metabolism; N-glycan degradation.</text>
</comment>
<dbReference type="AlphaFoldDB" id="A0A871R0F8"/>
<keyword evidence="10" id="KW-0326">Glycosidase</keyword>
<dbReference type="SUPFAM" id="SSF51445">
    <property type="entry name" value="(Trans)glycosidases"/>
    <property type="match status" value="1"/>
</dbReference>
<evidence type="ECO:0000256" key="10">
    <source>
        <dbReference type="ARBA" id="ARBA00023295"/>
    </source>
</evidence>
<organism evidence="19 20">
    <name type="scientific">Dekkera bruxellensis</name>
    <name type="common">Brettanomyces custersii</name>
    <dbReference type="NCBI Taxonomy" id="5007"/>
    <lineage>
        <taxon>Eukaryota</taxon>
        <taxon>Fungi</taxon>
        <taxon>Dikarya</taxon>
        <taxon>Ascomycota</taxon>
        <taxon>Saccharomycotina</taxon>
        <taxon>Pichiomycetes</taxon>
        <taxon>Pichiales</taxon>
        <taxon>Pichiaceae</taxon>
        <taxon>Brettanomyces</taxon>
    </lineage>
</organism>
<evidence type="ECO:0000313" key="20">
    <source>
        <dbReference type="Proteomes" id="UP000663131"/>
    </source>
</evidence>
<dbReference type="GO" id="GO:0000272">
    <property type="term" value="P:polysaccharide catabolic process"/>
    <property type="evidence" value="ECO:0007669"/>
    <property type="project" value="UniProtKB-KW"/>
</dbReference>
<dbReference type="InterPro" id="IPR036156">
    <property type="entry name" value="Beta-gal/glucu_dom_sf"/>
</dbReference>
<reference evidence="19" key="2">
    <citation type="journal article" name="BMC Genomics">
        <title>New genome assemblies reveal patterns of domestication and adaptation across Brettanomyces (Dekkera) species.</title>
        <authorList>
            <person name="Roach M.J."/>
            <person name="Borneman A.R."/>
        </authorList>
    </citation>
    <scope>NUCLEOTIDE SEQUENCE</scope>
    <source>
        <strain evidence="19">UCD 2041</strain>
    </source>
</reference>
<feature type="domain" description="Beta-mannosidase-like galactose-binding" evidence="18">
    <location>
        <begin position="10"/>
        <end position="181"/>
    </location>
</feature>
<dbReference type="SUPFAM" id="SSF49303">
    <property type="entry name" value="beta-Galactosidase/glucuronidase domain"/>
    <property type="match status" value="2"/>
</dbReference>
<evidence type="ECO:0000256" key="6">
    <source>
        <dbReference type="ARBA" id="ARBA00022525"/>
    </source>
</evidence>
<evidence type="ECO:0000313" key="19">
    <source>
        <dbReference type="EMBL" id="QOU19887.1"/>
    </source>
</evidence>
<dbReference type="Gene3D" id="3.20.20.80">
    <property type="entry name" value="Glycosidases"/>
    <property type="match status" value="1"/>
</dbReference>
<dbReference type="EC" id="3.2.1.25" evidence="5"/>
<evidence type="ECO:0000256" key="4">
    <source>
        <dbReference type="ARBA" id="ARBA00011738"/>
    </source>
</evidence>
<dbReference type="InterPro" id="IPR041447">
    <property type="entry name" value="Mannosidase_ig"/>
</dbReference>
<evidence type="ECO:0000256" key="3">
    <source>
        <dbReference type="ARBA" id="ARBA00004740"/>
    </source>
</evidence>
<dbReference type="KEGG" id="bbrx:BRETT_004042"/>
<keyword evidence="9" id="KW-0119">Carbohydrate metabolism</keyword>
<dbReference type="Pfam" id="PF00703">
    <property type="entry name" value="Glyco_hydro_2"/>
    <property type="match status" value="1"/>
</dbReference>
<evidence type="ECO:0000259" key="18">
    <source>
        <dbReference type="Pfam" id="PF22666"/>
    </source>
</evidence>
<gene>
    <name evidence="19" type="ORF">BRETT_004042</name>
</gene>
<evidence type="ECO:0000259" key="16">
    <source>
        <dbReference type="Pfam" id="PF17753"/>
    </source>
</evidence>
<evidence type="ECO:0000256" key="12">
    <source>
        <dbReference type="ARBA" id="ARBA00038429"/>
    </source>
</evidence>
<keyword evidence="11" id="KW-0624">Polysaccharide degradation</keyword>
<dbReference type="InterPro" id="IPR050887">
    <property type="entry name" value="Beta-mannosidase_GH2"/>
</dbReference>
<evidence type="ECO:0000256" key="13">
    <source>
        <dbReference type="ARBA" id="ARBA00041069"/>
    </source>
</evidence>
<evidence type="ECO:0000256" key="7">
    <source>
        <dbReference type="ARBA" id="ARBA00022801"/>
    </source>
</evidence>
<accession>A0A871R0F8</accession>
<dbReference type="FunFam" id="3.20.20.80:FF:000050">
    <property type="entry name" value="Beta-mannosidase B"/>
    <property type="match status" value="1"/>
</dbReference>
<protein>
    <recommendedName>
        <fullName evidence="13">Beta-mannosidase B</fullName>
        <ecNumber evidence="5">3.2.1.25</ecNumber>
    </recommendedName>
    <alternativeName>
        <fullName evidence="14">Mannanase B</fullName>
    </alternativeName>
</protein>
<keyword evidence="8" id="KW-0325">Glycoprotein</keyword>
<feature type="domain" description="Glycoside hydrolase family 2 immunoglobulin-like beta-sandwich" evidence="15">
    <location>
        <begin position="190"/>
        <end position="298"/>
    </location>
</feature>
<comment type="subcellular location">
    <subcellularLocation>
        <location evidence="2">Secreted</location>
    </subcellularLocation>
</comment>
<dbReference type="SUPFAM" id="SSF49785">
    <property type="entry name" value="Galactose-binding domain-like"/>
    <property type="match status" value="1"/>
</dbReference>
<evidence type="ECO:0000256" key="14">
    <source>
        <dbReference type="ARBA" id="ARBA00041614"/>
    </source>
</evidence>
<comment type="subunit">
    <text evidence="4">Homodimer.</text>
</comment>
<keyword evidence="7" id="KW-0378">Hydrolase</keyword>
<evidence type="ECO:0000256" key="8">
    <source>
        <dbReference type="ARBA" id="ARBA00023180"/>
    </source>
</evidence>
<evidence type="ECO:0000256" key="5">
    <source>
        <dbReference type="ARBA" id="ARBA00012754"/>
    </source>
</evidence>
<dbReference type="PANTHER" id="PTHR43730:SF1">
    <property type="entry name" value="BETA-MANNOSIDASE"/>
    <property type="match status" value="1"/>
</dbReference>
<dbReference type="GO" id="GO:0006516">
    <property type="term" value="P:glycoprotein catabolic process"/>
    <property type="evidence" value="ECO:0007669"/>
    <property type="project" value="TreeGrafter"/>
</dbReference>
<dbReference type="GeneID" id="64575965"/>
<keyword evidence="6" id="KW-0964">Secreted</keyword>
<comment type="similarity">
    <text evidence="12">Belongs to the glycosyl hydrolase 2 family. Beta-mannosidase B subfamily.</text>
</comment>
<dbReference type="InterPro" id="IPR017853">
    <property type="entry name" value="GH"/>
</dbReference>
<evidence type="ECO:0000256" key="11">
    <source>
        <dbReference type="ARBA" id="ARBA00023326"/>
    </source>
</evidence>
<proteinExistence type="inferred from homology"/>
<comment type="catalytic activity">
    <reaction evidence="1">
        <text>Hydrolysis of terminal, non-reducing beta-D-mannose residues in beta-D-mannosides.</text>
        <dbReference type="EC" id="3.2.1.25"/>
    </reaction>
</comment>
<dbReference type="OrthoDB" id="2866996at2759"/>
<name>A0A871R0F8_DEKBR</name>
<evidence type="ECO:0000256" key="2">
    <source>
        <dbReference type="ARBA" id="ARBA00004613"/>
    </source>
</evidence>
<feature type="domain" description="Mannosidase Ig/CBM-like" evidence="17">
    <location>
        <begin position="688"/>
        <end position="773"/>
    </location>
</feature>
<dbReference type="Pfam" id="PF22666">
    <property type="entry name" value="Glyco_hydro_2_N2"/>
    <property type="match status" value="1"/>
</dbReference>
<dbReference type="InterPro" id="IPR013783">
    <property type="entry name" value="Ig-like_fold"/>
</dbReference>
<dbReference type="PANTHER" id="PTHR43730">
    <property type="entry name" value="BETA-MANNOSIDASE"/>
    <property type="match status" value="1"/>
</dbReference>
<dbReference type="Pfam" id="PF17786">
    <property type="entry name" value="Mannosidase_ig"/>
    <property type="match status" value="1"/>
</dbReference>
<dbReference type="InterPro" id="IPR041625">
    <property type="entry name" value="Beta-mannosidase_Ig"/>
</dbReference>
<dbReference type="InterPro" id="IPR006102">
    <property type="entry name" value="Ig-like_GH2"/>
</dbReference>
<dbReference type="GO" id="GO:0004567">
    <property type="term" value="F:beta-mannosidase activity"/>
    <property type="evidence" value="ECO:0007669"/>
    <property type="project" value="UniProtKB-EC"/>
</dbReference>
<evidence type="ECO:0000256" key="1">
    <source>
        <dbReference type="ARBA" id="ARBA00000829"/>
    </source>
</evidence>
<dbReference type="Pfam" id="PF17753">
    <property type="entry name" value="Ig_mannosidase"/>
    <property type="match status" value="1"/>
</dbReference>
<dbReference type="Gene3D" id="2.60.120.260">
    <property type="entry name" value="Galactose-binding domain-like"/>
    <property type="match status" value="1"/>
</dbReference>
<evidence type="ECO:0000256" key="9">
    <source>
        <dbReference type="ARBA" id="ARBA00023277"/>
    </source>
</evidence>
<evidence type="ECO:0000259" key="15">
    <source>
        <dbReference type="Pfam" id="PF00703"/>
    </source>
</evidence>
<dbReference type="Gene3D" id="2.60.40.10">
    <property type="entry name" value="Immunoglobulins"/>
    <property type="match status" value="2"/>
</dbReference>
<feature type="domain" description="Beta-mannosidase Ig-fold" evidence="16">
    <location>
        <begin position="789"/>
        <end position="828"/>
    </location>
</feature>
<reference evidence="19" key="1">
    <citation type="submission" date="2020-10" db="EMBL/GenBank/DDBJ databases">
        <authorList>
            <person name="Palmer J.M."/>
        </authorList>
    </citation>
    <scope>NUCLEOTIDE SEQUENCE</scope>
    <source>
        <strain evidence="19">UCD 2041</strain>
    </source>
</reference>
<sequence>MIKAITVKNWKYRQAGSEKWKQGRKDAAKSEIQAELIANNEIPSPFIDCHARDIQWVGEKDWEYQSEFQVPKEDQKKRVQILEFNGLDTFCTVNLNGEEILKTDNMFIKYSVDVTKKLKYDEPNKLHLYFKSALVEARRLEKIHGKGHSFNGEVSRTQVRKAQYGWGWDWGDAVMTCGPWQPVRLLSYDAHLRDVYVKVVDPNAQESKIDVQAEIDAPKSADILLDVKVWGPNGNEIEIEPKKQLVSGAKLSVKFPIKEPELWFPRGKGKQPLYTFETTLYSSDGTILDKTTKKVGIRNVELVQEPLEDAEGTSFYFKVNGVPVYCNGSNWIPGHSIPCLFTDDDYKKWIQLAVDGNQNMIRVWGGGYYEDELFYSECDRLGIMVWQDFMFACAAYPAYPEFIASVQNEVETQLKRLRNHCCLSIFAGNNEDYQVAESCNLDWDKDDHSGDYTKTSFPARTIYEKTLPELCARLQPDVPYHPGSPWGGKDTSDKTVGDIHQWNVWHGSQEQYQNWYKLGGRFVSEFGMEALPSIKTYEDCITDPTELYAQSESVDFHNKADGFARRLALYVIENLKLQGDDFESMIYTTQLMQAECLSYAYKCWRRRWYGDGKRYSGGAIVWQLNDCCPIASWAIVDFYGRPKLSFYAVKRESTDVGVGMYRNEDSNHDNDSESGIGKPHNYEIHSYNVDIWGVNASLKNIPAKLLVDVYEVESGKLINSLTPADVVLKANQTTEFVKALHLPKGKKVVVYSRVEVDGKILATAADWPQPLKYLKFPDRHVGYEILDGSITLTANKPVKGVQVTVKNRDVFLQDNGFDIFPGDKVVVKGDIKKTDNIGIRYYNM</sequence>
<dbReference type="InterPro" id="IPR008979">
    <property type="entry name" value="Galactose-bd-like_sf"/>
</dbReference>
<dbReference type="Proteomes" id="UP000663131">
    <property type="component" value="Chromosome 6"/>
</dbReference>
<evidence type="ECO:0000259" key="17">
    <source>
        <dbReference type="Pfam" id="PF17786"/>
    </source>
</evidence>